<keyword evidence="1" id="KW-0597">Phosphoprotein</keyword>
<feature type="zinc finger region" description="C3H1-type" evidence="6">
    <location>
        <begin position="259"/>
        <end position="287"/>
    </location>
</feature>
<dbReference type="InterPro" id="IPR041367">
    <property type="entry name" value="Znf-CCCH_4"/>
</dbReference>
<dbReference type="SMART" id="SM00356">
    <property type="entry name" value="ZnF_C3H1"/>
    <property type="match status" value="5"/>
</dbReference>
<feature type="domain" description="C3H1-type" evidence="8">
    <location>
        <begin position="333"/>
        <end position="361"/>
    </location>
</feature>
<evidence type="ECO:0000256" key="4">
    <source>
        <dbReference type="ARBA" id="ARBA00022771"/>
    </source>
</evidence>
<evidence type="ECO:0000256" key="1">
    <source>
        <dbReference type="ARBA" id="ARBA00022553"/>
    </source>
</evidence>
<keyword evidence="10" id="KW-1185">Reference proteome</keyword>
<reference evidence="9 10" key="1">
    <citation type="submission" date="2024-04" db="EMBL/GenBank/DDBJ databases">
        <title>Symmetric and asymmetric DNA N6-adenine methylation regulates different biological responses in Mucorales.</title>
        <authorList>
            <consortium name="Lawrence Berkeley National Laboratory"/>
            <person name="Lax C."/>
            <person name="Mondo S.J."/>
            <person name="Osorio-Concepcion M."/>
            <person name="Muszewska A."/>
            <person name="Corrochano-Luque M."/>
            <person name="Gutierrez G."/>
            <person name="Riley R."/>
            <person name="Lipzen A."/>
            <person name="Guo J."/>
            <person name="Hundley H."/>
            <person name="Amirebrahimi M."/>
            <person name="Ng V."/>
            <person name="Lorenzo-Gutierrez D."/>
            <person name="Binder U."/>
            <person name="Yang J."/>
            <person name="Song Y."/>
            <person name="Canovas D."/>
            <person name="Navarro E."/>
            <person name="Freitag M."/>
            <person name="Gabaldon T."/>
            <person name="Grigoriev I.V."/>
            <person name="Corrochano L.M."/>
            <person name="Nicolas F.E."/>
            <person name="Garre V."/>
        </authorList>
    </citation>
    <scope>NUCLEOTIDE SEQUENCE [LARGE SCALE GENOMIC DNA]</scope>
    <source>
        <strain evidence="9 10">L51</strain>
    </source>
</reference>
<dbReference type="Pfam" id="PF18044">
    <property type="entry name" value="zf-CCCH_4"/>
    <property type="match status" value="1"/>
</dbReference>
<proteinExistence type="predicted"/>
<feature type="domain" description="C3H1-type" evidence="8">
    <location>
        <begin position="297"/>
        <end position="324"/>
    </location>
</feature>
<evidence type="ECO:0000256" key="6">
    <source>
        <dbReference type="PROSITE-ProRule" id="PRU00723"/>
    </source>
</evidence>
<feature type="domain" description="C3H1-type" evidence="8">
    <location>
        <begin position="239"/>
        <end position="258"/>
    </location>
</feature>
<dbReference type="Gene3D" id="4.10.1000.10">
    <property type="entry name" value="Zinc finger, CCCH-type"/>
    <property type="match status" value="3"/>
</dbReference>
<feature type="domain" description="C3H1-type" evidence="8">
    <location>
        <begin position="259"/>
        <end position="287"/>
    </location>
</feature>
<dbReference type="Pfam" id="PF00642">
    <property type="entry name" value="zf-CCCH"/>
    <property type="match status" value="1"/>
</dbReference>
<feature type="compositionally biased region" description="Basic residues" evidence="7">
    <location>
        <begin position="56"/>
        <end position="71"/>
    </location>
</feature>
<dbReference type="PANTHER" id="PTHR13119:SF12">
    <property type="entry name" value="PROTEIN SUPPRESSOR OF SABLE"/>
    <property type="match status" value="1"/>
</dbReference>
<comment type="caution">
    <text evidence="9">The sequence shown here is derived from an EMBL/GenBank/DDBJ whole genome shotgun (WGS) entry which is preliminary data.</text>
</comment>
<dbReference type="InterPro" id="IPR054361">
    <property type="entry name" value="Znf-CCCH_ZC3H4/6/8"/>
</dbReference>
<accession>A0ABR3B4U5</accession>
<dbReference type="EMBL" id="JBCLYO010000005">
    <property type="protein sequence ID" value="KAL0088965.1"/>
    <property type="molecule type" value="Genomic_DNA"/>
</dbReference>
<keyword evidence="5 6" id="KW-0862">Zinc</keyword>
<dbReference type="SUPFAM" id="SSF90229">
    <property type="entry name" value="CCCH zinc finger"/>
    <property type="match status" value="5"/>
</dbReference>
<feature type="zinc finger region" description="C3H1-type" evidence="6">
    <location>
        <begin position="207"/>
        <end position="234"/>
    </location>
</feature>
<dbReference type="InterPro" id="IPR045124">
    <property type="entry name" value="Su(sable)-like"/>
</dbReference>
<sequence length="384" mass="42888">MVHSTNQHMPGHGTTLETRQTLNAFHTQSQQQSQLLKASLTDRTGDLSLPQESPNKKRKKETAKNYFKNKKNNNDKKKALQNVNQQKTHRINRHNDDCKEKETKIRGAGAGAGAGDDDGCENDECDFDELMALYESAGSRTNKAIKLPGSKPKKKQKAKALPLPVETTAAIAHISASTVGATTTVKSGGADAINSNNNKSIESTSNKKTQLPCRYWIHGRCQQGDTCPFLHEGEPLVTVCRFFKTNSCYNGESCPFSHDLKLEPCRFFHLKGVCENGIGCPFSHEPLTRDFRRRLHLSTGPCRFFHFKGFCNDGEECLFSHEPIKEAQLAELESTLELCKHYHLSGTCKQGDNCFFLHDEASESAVQKFLEKNKANKNINVNEN</sequence>
<evidence type="ECO:0000313" key="9">
    <source>
        <dbReference type="EMBL" id="KAL0088965.1"/>
    </source>
</evidence>
<dbReference type="Pfam" id="PF22623">
    <property type="entry name" value="zf-CCCH_9"/>
    <property type="match status" value="1"/>
</dbReference>
<dbReference type="Pfam" id="PF14608">
    <property type="entry name" value="zf-CCCH_2"/>
    <property type="match status" value="1"/>
</dbReference>
<organism evidence="9 10">
    <name type="scientific">Phycomyces blakesleeanus</name>
    <dbReference type="NCBI Taxonomy" id="4837"/>
    <lineage>
        <taxon>Eukaryota</taxon>
        <taxon>Fungi</taxon>
        <taxon>Fungi incertae sedis</taxon>
        <taxon>Mucoromycota</taxon>
        <taxon>Mucoromycotina</taxon>
        <taxon>Mucoromycetes</taxon>
        <taxon>Mucorales</taxon>
        <taxon>Phycomycetaceae</taxon>
        <taxon>Phycomyces</taxon>
    </lineage>
</organism>
<feature type="domain" description="C3H1-type" evidence="8">
    <location>
        <begin position="207"/>
        <end position="234"/>
    </location>
</feature>
<gene>
    <name evidence="9" type="ORF">J3Q64DRAFT_1732553</name>
</gene>
<dbReference type="PROSITE" id="PS50103">
    <property type="entry name" value="ZF_C3H1"/>
    <property type="match status" value="5"/>
</dbReference>
<evidence type="ECO:0000256" key="7">
    <source>
        <dbReference type="SAM" id="MobiDB-lite"/>
    </source>
</evidence>
<evidence type="ECO:0000256" key="5">
    <source>
        <dbReference type="ARBA" id="ARBA00022833"/>
    </source>
</evidence>
<protein>
    <recommendedName>
        <fullName evidence="8">C3H1-type domain-containing protein</fullName>
    </recommendedName>
</protein>
<evidence type="ECO:0000256" key="2">
    <source>
        <dbReference type="ARBA" id="ARBA00022723"/>
    </source>
</evidence>
<dbReference type="Proteomes" id="UP001448207">
    <property type="component" value="Unassembled WGS sequence"/>
</dbReference>
<dbReference type="InterPro" id="IPR000571">
    <property type="entry name" value="Znf_CCCH"/>
</dbReference>
<dbReference type="Pfam" id="PF25542">
    <property type="entry name" value="zf-CCCH_12"/>
    <property type="match status" value="1"/>
</dbReference>
<evidence type="ECO:0000313" key="10">
    <source>
        <dbReference type="Proteomes" id="UP001448207"/>
    </source>
</evidence>
<keyword evidence="2 6" id="KW-0479">Metal-binding</keyword>
<feature type="region of interest" description="Disordered" evidence="7">
    <location>
        <begin position="43"/>
        <end position="101"/>
    </location>
</feature>
<name>A0ABR3B4U5_PHYBL</name>
<evidence type="ECO:0000259" key="8">
    <source>
        <dbReference type="PROSITE" id="PS50103"/>
    </source>
</evidence>
<dbReference type="PANTHER" id="PTHR13119">
    <property type="entry name" value="ZINC FINGER CCCH DOMAIN-CONTAINING PROTEI"/>
    <property type="match status" value="1"/>
</dbReference>
<dbReference type="InterPro" id="IPR036855">
    <property type="entry name" value="Znf_CCCH_sf"/>
</dbReference>
<feature type="zinc finger region" description="C3H1-type" evidence="6">
    <location>
        <begin position="333"/>
        <end position="361"/>
    </location>
</feature>
<keyword evidence="3" id="KW-0677">Repeat</keyword>
<evidence type="ECO:0000256" key="3">
    <source>
        <dbReference type="ARBA" id="ARBA00022737"/>
    </source>
</evidence>
<keyword evidence="4 6" id="KW-0863">Zinc-finger</keyword>
<feature type="zinc finger region" description="C3H1-type" evidence="6">
    <location>
        <begin position="297"/>
        <end position="324"/>
    </location>
</feature>
<feature type="zinc finger region" description="C3H1-type" evidence="6">
    <location>
        <begin position="239"/>
        <end position="258"/>
    </location>
</feature>